<evidence type="ECO:0000256" key="6">
    <source>
        <dbReference type="ARBA" id="ARBA00022989"/>
    </source>
</evidence>
<dbReference type="CDD" id="cd06261">
    <property type="entry name" value="TM_PBP2"/>
    <property type="match status" value="1"/>
</dbReference>
<dbReference type="RefSeq" id="WP_190421699.1">
    <property type="nucleotide sequence ID" value="NZ_JAAOCA010000017.1"/>
</dbReference>
<evidence type="ECO:0000313" key="10">
    <source>
        <dbReference type="EMBL" id="MBD1599873.1"/>
    </source>
</evidence>
<organism evidence="10 11">
    <name type="scientific">Pseudomonas typographi</name>
    <dbReference type="NCBI Taxonomy" id="2715964"/>
    <lineage>
        <taxon>Bacteria</taxon>
        <taxon>Pseudomonadati</taxon>
        <taxon>Pseudomonadota</taxon>
        <taxon>Gammaproteobacteria</taxon>
        <taxon>Pseudomonadales</taxon>
        <taxon>Pseudomonadaceae</taxon>
        <taxon>Pseudomonas</taxon>
    </lineage>
</organism>
<sequence>MRHYLGKALWLLFGVAILSFLLLPVVFTAVYSVGESRYFQFPPQAWSLQWYMAFFRAQKFYDALINSAILALVVTPLCLLAALPTAHALARYRFPGQRWIDALVLSPLIVPGVITGVALLSLFRILHQDIGLVRMSVAMIVVCFPYGLRALAANYQGVDPATEEAARDLGYGPLRTWWAITLPQLRTGLLAGAVFVFVEVIDNFSVNVFLVDLHSNTLPIAAYQHIRDVDDPLVAVMSTLLSILSVLLVLGFSRMMGLERMFKSR</sequence>
<name>A0ABR7Z3A0_9PSED</name>
<dbReference type="InterPro" id="IPR035906">
    <property type="entry name" value="MetI-like_sf"/>
</dbReference>
<keyword evidence="7 8" id="KW-0472">Membrane</keyword>
<keyword evidence="11" id="KW-1185">Reference proteome</keyword>
<evidence type="ECO:0000313" key="11">
    <source>
        <dbReference type="Proteomes" id="UP000805841"/>
    </source>
</evidence>
<protein>
    <submittedName>
        <fullName evidence="10">ABC transporter permease</fullName>
    </submittedName>
</protein>
<evidence type="ECO:0000259" key="9">
    <source>
        <dbReference type="PROSITE" id="PS50928"/>
    </source>
</evidence>
<feature type="transmembrane region" description="Helical" evidence="8">
    <location>
        <begin position="102"/>
        <end position="125"/>
    </location>
</feature>
<evidence type="ECO:0000256" key="1">
    <source>
        <dbReference type="ARBA" id="ARBA00004429"/>
    </source>
</evidence>
<dbReference type="PROSITE" id="PS50928">
    <property type="entry name" value="ABC_TM1"/>
    <property type="match status" value="1"/>
</dbReference>
<keyword evidence="3" id="KW-1003">Cell membrane</keyword>
<feature type="transmembrane region" description="Helical" evidence="8">
    <location>
        <begin position="131"/>
        <end position="148"/>
    </location>
</feature>
<accession>A0ABR7Z3A0</accession>
<evidence type="ECO:0000256" key="4">
    <source>
        <dbReference type="ARBA" id="ARBA00022519"/>
    </source>
</evidence>
<gene>
    <name evidence="10" type="ORF">HAQ05_14345</name>
</gene>
<dbReference type="SUPFAM" id="SSF161098">
    <property type="entry name" value="MetI-like"/>
    <property type="match status" value="1"/>
</dbReference>
<evidence type="ECO:0000256" key="2">
    <source>
        <dbReference type="ARBA" id="ARBA00022448"/>
    </source>
</evidence>
<keyword evidence="6 8" id="KW-1133">Transmembrane helix</keyword>
<dbReference type="PANTHER" id="PTHR43357">
    <property type="entry name" value="INNER MEMBRANE ABC TRANSPORTER PERMEASE PROTEIN YDCV"/>
    <property type="match status" value="1"/>
</dbReference>
<evidence type="ECO:0000256" key="3">
    <source>
        <dbReference type="ARBA" id="ARBA00022475"/>
    </source>
</evidence>
<dbReference type="InterPro" id="IPR000515">
    <property type="entry name" value="MetI-like"/>
</dbReference>
<keyword evidence="5 8" id="KW-0812">Transmembrane</keyword>
<dbReference type="Gene3D" id="1.10.3720.10">
    <property type="entry name" value="MetI-like"/>
    <property type="match status" value="1"/>
</dbReference>
<reference evidence="10 11" key="1">
    <citation type="journal article" date="2020" name="Insects">
        <title>Bacteria Belonging to Pseudomonas typographi sp. nov. from the Bark Beetle Ips typographus Have Genomic Potential to Aid in the Host Ecology.</title>
        <authorList>
            <person name="Peral-Aranega E."/>
            <person name="Saati-Santamaria Z."/>
            <person name="Kolarik M."/>
            <person name="Rivas R."/>
            <person name="Garcia-Fraile P."/>
        </authorList>
    </citation>
    <scope>NUCLEOTIDE SEQUENCE [LARGE SCALE GENOMIC DNA]</scope>
    <source>
        <strain evidence="10 11">CA3A</strain>
    </source>
</reference>
<feature type="domain" description="ABC transmembrane type-1" evidence="9">
    <location>
        <begin position="64"/>
        <end position="252"/>
    </location>
</feature>
<dbReference type="EMBL" id="JAAOCA010000017">
    <property type="protein sequence ID" value="MBD1599873.1"/>
    <property type="molecule type" value="Genomic_DNA"/>
</dbReference>
<dbReference type="PANTHER" id="PTHR43357:SF4">
    <property type="entry name" value="INNER MEMBRANE ABC TRANSPORTER PERMEASE PROTEIN YDCV"/>
    <property type="match status" value="1"/>
</dbReference>
<comment type="similarity">
    <text evidence="8">Belongs to the binding-protein-dependent transport system permease family.</text>
</comment>
<feature type="transmembrane region" description="Helical" evidence="8">
    <location>
        <begin position="68"/>
        <end position="90"/>
    </location>
</feature>
<keyword evidence="4" id="KW-0997">Cell inner membrane</keyword>
<dbReference type="Pfam" id="PF00528">
    <property type="entry name" value="BPD_transp_1"/>
    <property type="match status" value="1"/>
</dbReference>
<keyword evidence="2 8" id="KW-0813">Transport</keyword>
<evidence type="ECO:0000256" key="5">
    <source>
        <dbReference type="ARBA" id="ARBA00022692"/>
    </source>
</evidence>
<proteinExistence type="inferred from homology"/>
<feature type="transmembrane region" description="Helical" evidence="8">
    <location>
        <begin position="189"/>
        <end position="213"/>
    </location>
</feature>
<comment type="caution">
    <text evidence="10">The sequence shown here is derived from an EMBL/GenBank/DDBJ whole genome shotgun (WGS) entry which is preliminary data.</text>
</comment>
<feature type="transmembrane region" description="Helical" evidence="8">
    <location>
        <begin position="233"/>
        <end position="253"/>
    </location>
</feature>
<evidence type="ECO:0000256" key="8">
    <source>
        <dbReference type="RuleBase" id="RU363032"/>
    </source>
</evidence>
<evidence type="ECO:0000256" key="7">
    <source>
        <dbReference type="ARBA" id="ARBA00023136"/>
    </source>
</evidence>
<dbReference type="Proteomes" id="UP000805841">
    <property type="component" value="Unassembled WGS sequence"/>
</dbReference>
<comment type="subcellular location">
    <subcellularLocation>
        <location evidence="1">Cell inner membrane</location>
        <topology evidence="1">Multi-pass membrane protein</topology>
    </subcellularLocation>
    <subcellularLocation>
        <location evidence="8">Cell membrane</location>
        <topology evidence="8">Multi-pass membrane protein</topology>
    </subcellularLocation>
</comment>